<feature type="domain" description="Cobalamin biosynthesis central region" evidence="3">
    <location>
        <begin position="143"/>
        <end position="228"/>
    </location>
</feature>
<keyword evidence="5" id="KW-1185">Reference proteome</keyword>
<dbReference type="InterPro" id="IPR002750">
    <property type="entry name" value="CobE/GbiG_C"/>
</dbReference>
<dbReference type="Pfam" id="PF11761">
    <property type="entry name" value="CbiG_mid"/>
    <property type="match status" value="1"/>
</dbReference>
<comment type="caution">
    <text evidence="4">The sequence shown here is derived from an EMBL/GenBank/DDBJ whole genome shotgun (WGS) entry which is preliminary data.</text>
</comment>
<dbReference type="SUPFAM" id="SSF159664">
    <property type="entry name" value="CobE/GbiG C-terminal domain-like"/>
    <property type="match status" value="1"/>
</dbReference>
<dbReference type="InterPro" id="IPR021745">
    <property type="entry name" value="CbiG_mid"/>
</dbReference>
<evidence type="ECO:0008006" key="6">
    <source>
        <dbReference type="Google" id="ProtNLM"/>
    </source>
</evidence>
<dbReference type="InterPro" id="IPR038029">
    <property type="entry name" value="GbiG_N_sf"/>
</dbReference>
<dbReference type="Proteomes" id="UP000078532">
    <property type="component" value="Unassembled WGS sequence"/>
</dbReference>
<evidence type="ECO:0000313" key="4">
    <source>
        <dbReference type="EMBL" id="OAT80267.1"/>
    </source>
</evidence>
<feature type="domain" description="Cobalamin synthesis G N-terminal" evidence="2">
    <location>
        <begin position="59"/>
        <end position="138"/>
    </location>
</feature>
<dbReference type="GO" id="GO:0009236">
    <property type="term" value="P:cobalamin biosynthetic process"/>
    <property type="evidence" value="ECO:0007669"/>
    <property type="project" value="InterPro"/>
</dbReference>
<dbReference type="STRING" id="1838280.A6M21_14025"/>
<evidence type="ECO:0000259" key="3">
    <source>
        <dbReference type="Pfam" id="PF11761"/>
    </source>
</evidence>
<sequence length="369" mass="39351">MPGMRLSVIAVTRHGAALGRRAAGCLRQQGHPVRLLVPARFRDGTPGEEAFSGPLAGVIAAEFERAQGLVLIMALGIVIRLLAPLVRDKRTDPAVVTLDEKGQFVISTLSGHLGGANDLARSLAAGLGAAAVITTATDVRGRPAVDVLARQYDLAMEPFAAVRTVNAALVNGEPVTFCSQFTLPLPQADGIHRLPWEQLRTGRINGWLVLITNRTIAPPAANTLFLRPRNLVAGIGCRRGIDAQPVREALERALALAGCSPLSLQALATVDLRAEEAALQIVAGERAVPLFSFSRAAIQSVYDRKEHNLNFSHFVYEKIGVGGVCEPVSLLTAPRAVLILPKTSHRGVTVALAEVNSGWWEPARAMPRT</sequence>
<dbReference type="Gene3D" id="3.40.50.11220">
    <property type="match status" value="1"/>
</dbReference>
<dbReference type="AlphaFoldDB" id="A0A1B7LC06"/>
<organism evidence="4 5">
    <name type="scientific">Desulfotomaculum copahuensis</name>
    <dbReference type="NCBI Taxonomy" id="1838280"/>
    <lineage>
        <taxon>Bacteria</taxon>
        <taxon>Bacillati</taxon>
        <taxon>Bacillota</taxon>
        <taxon>Clostridia</taxon>
        <taxon>Eubacteriales</taxon>
        <taxon>Desulfotomaculaceae</taxon>
        <taxon>Desulfotomaculum</taxon>
    </lineage>
</organism>
<dbReference type="Pfam" id="PF11760">
    <property type="entry name" value="CbiG_N"/>
    <property type="match status" value="1"/>
</dbReference>
<feature type="domain" description="CobE/GbiG C-terminal" evidence="1">
    <location>
        <begin position="231"/>
        <end position="353"/>
    </location>
</feature>
<dbReference type="EMBL" id="LYVF01000183">
    <property type="protein sequence ID" value="OAT80267.1"/>
    <property type="molecule type" value="Genomic_DNA"/>
</dbReference>
<dbReference type="Pfam" id="PF01890">
    <property type="entry name" value="CbiG_C"/>
    <property type="match status" value="1"/>
</dbReference>
<dbReference type="Gene3D" id="3.30.420.180">
    <property type="entry name" value="CobE/GbiG C-terminal domain"/>
    <property type="match status" value="1"/>
</dbReference>
<dbReference type="SUPFAM" id="SSF159672">
    <property type="entry name" value="CbiG N-terminal domain-like"/>
    <property type="match status" value="1"/>
</dbReference>
<proteinExistence type="predicted"/>
<accession>A0A1B7LC06</accession>
<dbReference type="InterPro" id="IPR036518">
    <property type="entry name" value="CobE/GbiG_C_sf"/>
</dbReference>
<dbReference type="InterPro" id="IPR052553">
    <property type="entry name" value="CbiG_hydrolase"/>
</dbReference>
<dbReference type="PANTHER" id="PTHR37477">
    <property type="entry name" value="COBALT-PRECORRIN-5A HYDROLASE"/>
    <property type="match status" value="1"/>
</dbReference>
<dbReference type="InterPro" id="IPR021744">
    <property type="entry name" value="CbiG_N"/>
</dbReference>
<dbReference type="PANTHER" id="PTHR37477:SF1">
    <property type="entry name" value="COBALT-PRECORRIN-5A HYDROLASE"/>
    <property type="match status" value="1"/>
</dbReference>
<evidence type="ECO:0000313" key="5">
    <source>
        <dbReference type="Proteomes" id="UP000078532"/>
    </source>
</evidence>
<evidence type="ECO:0000259" key="2">
    <source>
        <dbReference type="Pfam" id="PF11760"/>
    </source>
</evidence>
<evidence type="ECO:0000259" key="1">
    <source>
        <dbReference type="Pfam" id="PF01890"/>
    </source>
</evidence>
<reference evidence="4 5" key="1">
    <citation type="submission" date="2016-04" db="EMBL/GenBank/DDBJ databases">
        <authorList>
            <person name="Evans L.H."/>
            <person name="Alamgir A."/>
            <person name="Owens N."/>
            <person name="Weber N.D."/>
            <person name="Virtaneva K."/>
            <person name="Barbian K."/>
            <person name="Babar A."/>
            <person name="Rosenke K."/>
        </authorList>
    </citation>
    <scope>NUCLEOTIDE SEQUENCE [LARGE SCALE GENOMIC DNA]</scope>
    <source>
        <strain evidence="4 5">LMa1</strain>
    </source>
</reference>
<gene>
    <name evidence="4" type="ORF">A6M21_14025</name>
</gene>
<protein>
    <recommendedName>
        <fullName evidence="6">Cobalamin biosynthesis protein CbiG</fullName>
    </recommendedName>
</protein>
<name>A0A1B7LC06_9FIRM</name>